<dbReference type="Proteomes" id="UP000630864">
    <property type="component" value="Unassembled WGS sequence"/>
</dbReference>
<evidence type="ECO:0000313" key="2">
    <source>
        <dbReference type="Proteomes" id="UP000630864"/>
    </source>
</evidence>
<evidence type="ECO:0000313" key="1">
    <source>
        <dbReference type="EMBL" id="GFZ63028.1"/>
    </source>
</evidence>
<dbReference type="AlphaFoldDB" id="A0A9P3AI00"/>
<proteinExistence type="predicted"/>
<name>A0A9P3AI00_PSEA0</name>
<reference evidence="1" key="1">
    <citation type="submission" date="2020-09" db="EMBL/GenBank/DDBJ databases">
        <title>Pseudomonas syringae pv. eriobotryae genome sequence causing loquat canker disease.</title>
        <authorList>
            <person name="Fukuda S."/>
            <person name="Tashiro H."/>
            <person name="Nagano Y."/>
        </authorList>
    </citation>
    <scope>NUCLEOTIDE SEQUENCE</scope>
    <source>
        <strain evidence="1">AM001</strain>
    </source>
</reference>
<sequence length="75" mass="8200">MRILLRNAPVSILFDLRAVFSEEFDPELNSDLVILQVVEEPHADSYAAGLTGLDAACYVNTGHFCRAGSVHGFGY</sequence>
<accession>A0A9P3AI00</accession>
<comment type="caution">
    <text evidence="1">The sequence shown here is derived from an EMBL/GenBank/DDBJ whole genome shotgun (WGS) entry which is preliminary data.</text>
</comment>
<protein>
    <submittedName>
        <fullName evidence="1">Uncharacterized protein</fullName>
    </submittedName>
</protein>
<dbReference type="EMBL" id="BMZW01000061">
    <property type="protein sequence ID" value="GFZ63028.1"/>
    <property type="molecule type" value="Genomic_DNA"/>
</dbReference>
<organism evidence="1 2">
    <name type="scientific">Pseudomonas amygdali pv. eriobotryae</name>
    <dbReference type="NCBI Taxonomy" id="129137"/>
    <lineage>
        <taxon>Bacteria</taxon>
        <taxon>Pseudomonadati</taxon>
        <taxon>Pseudomonadota</taxon>
        <taxon>Gammaproteobacteria</taxon>
        <taxon>Pseudomonadales</taxon>
        <taxon>Pseudomonadaceae</taxon>
        <taxon>Pseudomonas</taxon>
        <taxon>Pseudomonas amygdali</taxon>
    </lineage>
</organism>
<gene>
    <name evidence="1" type="ORF">PSE10A_55390</name>
</gene>